<evidence type="ECO:0000313" key="2">
    <source>
        <dbReference type="Proteomes" id="UP001654496"/>
    </source>
</evidence>
<dbReference type="Proteomes" id="UP001654496">
    <property type="component" value="Segment"/>
</dbReference>
<organism evidence="1 2">
    <name type="scientific">Rhodococcus phage Reynauld</name>
    <dbReference type="NCBI Taxonomy" id="3062845"/>
    <lineage>
        <taxon>Viruses</taxon>
        <taxon>Duplodnaviria</taxon>
        <taxon>Heunggongvirae</taxon>
        <taxon>Uroviricota</taxon>
        <taxon>Caudoviricetes</taxon>
        <taxon>Caudoviricetes incertae sedis</taxon>
        <taxon>Reynauldvirus</taxon>
        <taxon>Reynauldvirus reynauld</taxon>
    </lineage>
</organism>
<sequence>MKLLHGWALDGFQWIASHLTLCYLTLVAALAGIVMAVCKDSNLEAQIFTGAVTVVAWVFVLVYGLRSPWRLNPGGRALMYTSMGLAAVGTFLFAVWLFGDIPFRDELRGITMTGLLISMLYRLILALRVQHWERTRDKESEDHGYPG</sequence>
<accession>A0ACD4UHC0</accession>
<proteinExistence type="predicted"/>
<evidence type="ECO:0000313" key="1">
    <source>
        <dbReference type="EMBL" id="WKW85490.1"/>
    </source>
</evidence>
<dbReference type="EMBL" id="OR159659">
    <property type="protein sequence ID" value="WKW85490.1"/>
    <property type="molecule type" value="Genomic_DNA"/>
</dbReference>
<keyword evidence="2" id="KW-1185">Reference proteome</keyword>
<reference evidence="1" key="1">
    <citation type="submission" date="2023-06" db="EMBL/GenBank/DDBJ databases">
        <authorList>
            <person name="DeJong R.J."/>
            <person name="Yoon E."/>
            <person name="Radersma M."/>
            <person name="Veenstra M."/>
            <person name="Churu J."/>
            <person name="Moleakunnel K."/>
            <person name="Weaver G."/>
            <person name="Hill E."/>
            <person name="Janvier A."/>
            <person name="Harlow L."/>
            <person name="Kramer C."/>
            <person name="Seinen K."/>
            <person name="Chen A."/>
            <person name="Minasian M."/>
            <person name="Doorn S."/>
            <person name="Dole C."/>
            <person name="Ramsey F."/>
            <person name="Nieze J."/>
            <person name="Baker A."/>
            <person name="Swierenga S."/>
            <person name="White A."/>
            <person name="Howland A."/>
            <person name="Ko C."/>
            <person name="Russell D.A."/>
            <person name="Jacobs-Sera D."/>
            <person name="Hatfull G.F."/>
        </authorList>
    </citation>
    <scope>NUCLEOTIDE SEQUENCE</scope>
</reference>
<name>A0ACD4UHC0_9CAUD</name>
<protein>
    <submittedName>
        <fullName evidence="1">Membrane protein</fullName>
    </submittedName>
</protein>
<gene>
    <name evidence="1" type="primary">38</name>
    <name evidence="1" type="ORF">SEA_REYNAULD_38</name>
</gene>